<dbReference type="InterPro" id="IPR001019">
    <property type="entry name" value="Gprotein_alpha_su"/>
</dbReference>
<reference evidence="7 8" key="1">
    <citation type="journal article" date="2016" name="Mol. Biol. Evol.">
        <title>Comparative Genomics of Early-Diverging Mushroom-Forming Fungi Provides Insights into the Origins of Lignocellulose Decay Capabilities.</title>
        <authorList>
            <person name="Nagy L.G."/>
            <person name="Riley R."/>
            <person name="Tritt A."/>
            <person name="Adam C."/>
            <person name="Daum C."/>
            <person name="Floudas D."/>
            <person name="Sun H."/>
            <person name="Yadav J.S."/>
            <person name="Pangilinan J."/>
            <person name="Larsson K.H."/>
            <person name="Matsuura K."/>
            <person name="Barry K."/>
            <person name="Labutti K."/>
            <person name="Kuo R."/>
            <person name="Ohm R.A."/>
            <person name="Bhattacharya S.S."/>
            <person name="Shirouzu T."/>
            <person name="Yoshinaga Y."/>
            <person name="Martin F.M."/>
            <person name="Grigoriev I.V."/>
            <person name="Hibbett D.S."/>
        </authorList>
    </citation>
    <scope>NUCLEOTIDE SEQUENCE [LARGE SCALE GENOMIC DNA]</scope>
    <source>
        <strain evidence="7 8">CBS 109695</strain>
    </source>
</reference>
<dbReference type="Gene3D" id="1.10.400.10">
    <property type="entry name" value="GI Alpha 1, domain 2-like"/>
    <property type="match status" value="1"/>
</dbReference>
<accession>A0A166RBK2</accession>
<keyword evidence="2 4" id="KW-0342">GTP-binding</keyword>
<dbReference type="PRINTS" id="PR00318">
    <property type="entry name" value="GPROTEINA"/>
</dbReference>
<evidence type="ECO:0000313" key="7">
    <source>
        <dbReference type="EMBL" id="KZP28108.1"/>
    </source>
</evidence>
<feature type="binding site" evidence="5">
    <location>
        <position position="292"/>
    </location>
    <ligand>
        <name>Mg(2+)</name>
        <dbReference type="ChEBI" id="CHEBI:18420"/>
    </ligand>
</feature>
<dbReference type="SMART" id="SM00275">
    <property type="entry name" value="G_alpha"/>
    <property type="match status" value="1"/>
</dbReference>
<protein>
    <submittedName>
        <fullName evidence="7">G-alpha-domain-containing protein</fullName>
    </submittedName>
</protein>
<sequence>MPDRIIRRLAGPSTEPRTQTGAIWPPRPPREETEEQRMARVAEETEMQRRSERIDLEIGRERAERQKKPKPSATIMLLGQAESGKSTILKNFILHYSPTSFYSERETWKSIIHLNLVRSVNFVLDLLEDPVPKRTTSASTRPPSQPKTPGPYSTNHLRALKMRLAPLRHIEITLNRIICAPEIREGAMRYKMDRAAEVSVSAGSGWKALLKLRRDRRDSRASDELVNTQRVVEACKDDIILLWQDSTIQDGLRRHKVVLEDQSGFFLSDAARIAVRDYMPTADDILRARVQTLGPEEHYVVMEAPVTDRLRGETWLFFDVGGSRAQRAAWAPYFDDANAIIFVVSMAVFDQTLAEDPSLNRLTDSLFIWKEICRNKLLTEKQFILLLNKKDILASKLRHGIQFSDYFPHYAGPNDHKNVSNRK</sequence>
<evidence type="ECO:0000256" key="4">
    <source>
        <dbReference type="PIRSR" id="PIRSR601019-1"/>
    </source>
</evidence>
<gene>
    <name evidence="7" type="ORF">FIBSPDRAFT_817701</name>
</gene>
<dbReference type="GO" id="GO:0005834">
    <property type="term" value="C:heterotrimeric G-protein complex"/>
    <property type="evidence" value="ECO:0007669"/>
    <property type="project" value="TreeGrafter"/>
</dbReference>
<feature type="binding site" evidence="4">
    <location>
        <begin position="286"/>
        <end position="292"/>
    </location>
    <ligand>
        <name>GTP</name>
        <dbReference type="ChEBI" id="CHEBI:37565"/>
    </ligand>
</feature>
<dbReference type="SUPFAM" id="SSF47895">
    <property type="entry name" value="Transducin (alpha subunit), insertion domain"/>
    <property type="match status" value="1"/>
</dbReference>
<keyword evidence="5" id="KW-0479">Metal-binding</keyword>
<dbReference type="PANTHER" id="PTHR10218:SF360">
    <property type="entry name" value="GUANINE NUCLEOTIDE-BINDING PROTEIN SUBUNIT ALPHA HOMOLOG"/>
    <property type="match status" value="1"/>
</dbReference>
<keyword evidence="5" id="KW-0460">Magnesium</keyword>
<keyword evidence="8" id="KW-1185">Reference proteome</keyword>
<evidence type="ECO:0000256" key="1">
    <source>
        <dbReference type="ARBA" id="ARBA00022741"/>
    </source>
</evidence>
<organism evidence="7 8">
    <name type="scientific">Athelia psychrophila</name>
    <dbReference type="NCBI Taxonomy" id="1759441"/>
    <lineage>
        <taxon>Eukaryota</taxon>
        <taxon>Fungi</taxon>
        <taxon>Dikarya</taxon>
        <taxon>Basidiomycota</taxon>
        <taxon>Agaricomycotina</taxon>
        <taxon>Agaricomycetes</taxon>
        <taxon>Agaricomycetidae</taxon>
        <taxon>Atheliales</taxon>
        <taxon>Atheliaceae</taxon>
        <taxon>Athelia</taxon>
    </lineage>
</organism>
<dbReference type="GO" id="GO:0003924">
    <property type="term" value="F:GTPase activity"/>
    <property type="evidence" value="ECO:0007669"/>
    <property type="project" value="InterPro"/>
</dbReference>
<feature type="binding site" evidence="4">
    <location>
        <begin position="388"/>
        <end position="391"/>
    </location>
    <ligand>
        <name>GTP</name>
        <dbReference type="ChEBI" id="CHEBI:37565"/>
    </ligand>
</feature>
<dbReference type="STRING" id="436010.A0A166RBK2"/>
<dbReference type="GO" id="GO:0031683">
    <property type="term" value="F:G-protein beta/gamma-subunit complex binding"/>
    <property type="evidence" value="ECO:0007669"/>
    <property type="project" value="InterPro"/>
</dbReference>
<dbReference type="PANTHER" id="PTHR10218">
    <property type="entry name" value="GTP-BINDING PROTEIN ALPHA SUBUNIT"/>
    <property type="match status" value="1"/>
</dbReference>
<feature type="region of interest" description="Disordered" evidence="6">
    <location>
        <begin position="133"/>
        <end position="153"/>
    </location>
</feature>
<evidence type="ECO:0000256" key="6">
    <source>
        <dbReference type="SAM" id="MobiDB-lite"/>
    </source>
</evidence>
<evidence type="ECO:0000256" key="5">
    <source>
        <dbReference type="PIRSR" id="PIRSR601019-2"/>
    </source>
</evidence>
<dbReference type="EMBL" id="KV417505">
    <property type="protein sequence ID" value="KZP28108.1"/>
    <property type="molecule type" value="Genomic_DNA"/>
</dbReference>
<name>A0A166RBK2_9AGAM</name>
<dbReference type="GO" id="GO:0005737">
    <property type="term" value="C:cytoplasm"/>
    <property type="evidence" value="ECO:0007669"/>
    <property type="project" value="TreeGrafter"/>
</dbReference>
<dbReference type="PROSITE" id="PS51882">
    <property type="entry name" value="G_ALPHA"/>
    <property type="match status" value="1"/>
</dbReference>
<dbReference type="Proteomes" id="UP000076532">
    <property type="component" value="Unassembled WGS sequence"/>
</dbReference>
<dbReference type="GO" id="GO:0046872">
    <property type="term" value="F:metal ion binding"/>
    <property type="evidence" value="ECO:0007669"/>
    <property type="project" value="UniProtKB-KW"/>
</dbReference>
<keyword evidence="1 4" id="KW-0547">Nucleotide-binding</keyword>
<dbReference type="SUPFAM" id="SSF52540">
    <property type="entry name" value="P-loop containing nucleoside triphosphate hydrolases"/>
    <property type="match status" value="1"/>
</dbReference>
<dbReference type="AlphaFoldDB" id="A0A166RBK2"/>
<dbReference type="OrthoDB" id="5817230at2759"/>
<dbReference type="FunFam" id="3.40.50.300:FF:000720">
    <property type="entry name" value="Guanine nucleotide-binding protein G(k) subunit alpha"/>
    <property type="match status" value="1"/>
</dbReference>
<dbReference type="GO" id="GO:0001664">
    <property type="term" value="F:G protein-coupled receptor binding"/>
    <property type="evidence" value="ECO:0007669"/>
    <property type="project" value="TreeGrafter"/>
</dbReference>
<evidence type="ECO:0000256" key="2">
    <source>
        <dbReference type="ARBA" id="ARBA00023134"/>
    </source>
</evidence>
<feature type="compositionally biased region" description="Basic and acidic residues" evidence="6">
    <location>
        <begin position="28"/>
        <end position="49"/>
    </location>
</feature>
<evidence type="ECO:0000313" key="8">
    <source>
        <dbReference type="Proteomes" id="UP000076532"/>
    </source>
</evidence>
<dbReference type="InterPro" id="IPR027417">
    <property type="entry name" value="P-loop_NTPase"/>
</dbReference>
<feature type="region of interest" description="Disordered" evidence="6">
    <location>
        <begin position="1"/>
        <end position="49"/>
    </location>
</feature>
<evidence type="ECO:0000256" key="3">
    <source>
        <dbReference type="ARBA" id="ARBA00023224"/>
    </source>
</evidence>
<dbReference type="InterPro" id="IPR011025">
    <property type="entry name" value="GproteinA_insert"/>
</dbReference>
<dbReference type="Pfam" id="PF00503">
    <property type="entry name" value="G-alpha"/>
    <property type="match status" value="1"/>
</dbReference>
<proteinExistence type="predicted"/>
<keyword evidence="3" id="KW-0807">Transducer</keyword>
<dbReference type="GO" id="GO:0007188">
    <property type="term" value="P:adenylate cyclase-modulating G protein-coupled receptor signaling pathway"/>
    <property type="evidence" value="ECO:0007669"/>
    <property type="project" value="TreeGrafter"/>
</dbReference>
<dbReference type="GO" id="GO:0005525">
    <property type="term" value="F:GTP binding"/>
    <property type="evidence" value="ECO:0007669"/>
    <property type="project" value="UniProtKB-KW"/>
</dbReference>
<dbReference type="Gene3D" id="3.40.50.300">
    <property type="entry name" value="P-loop containing nucleotide triphosphate hydrolases"/>
    <property type="match status" value="2"/>
</dbReference>